<evidence type="ECO:0000313" key="2">
    <source>
        <dbReference type="EMBL" id="VYT04171.1"/>
    </source>
</evidence>
<keyword evidence="1" id="KW-0812">Transmembrane</keyword>
<protein>
    <recommendedName>
        <fullName evidence="3">Acyltransferase family protein</fullName>
    </recommendedName>
</protein>
<keyword evidence="1" id="KW-1133">Transmembrane helix</keyword>
<name>A0A6N2TJD6_9FIRM</name>
<feature type="transmembrane region" description="Helical" evidence="1">
    <location>
        <begin position="115"/>
        <end position="135"/>
    </location>
</feature>
<organism evidence="2">
    <name type="scientific">Anaerococcus vaginalis</name>
    <dbReference type="NCBI Taxonomy" id="33037"/>
    <lineage>
        <taxon>Bacteria</taxon>
        <taxon>Bacillati</taxon>
        <taxon>Bacillota</taxon>
        <taxon>Tissierellia</taxon>
        <taxon>Tissierellales</taxon>
        <taxon>Peptoniphilaceae</taxon>
        <taxon>Anaerococcus</taxon>
    </lineage>
</organism>
<feature type="transmembrane region" description="Helical" evidence="1">
    <location>
        <begin position="247"/>
        <end position="266"/>
    </location>
</feature>
<feature type="transmembrane region" description="Helical" evidence="1">
    <location>
        <begin position="7"/>
        <end position="25"/>
    </location>
</feature>
<feature type="transmembrane region" description="Helical" evidence="1">
    <location>
        <begin position="221"/>
        <end position="241"/>
    </location>
</feature>
<evidence type="ECO:0008006" key="3">
    <source>
        <dbReference type="Google" id="ProtNLM"/>
    </source>
</evidence>
<feature type="transmembrane region" description="Helical" evidence="1">
    <location>
        <begin position="31"/>
        <end position="49"/>
    </location>
</feature>
<feature type="transmembrane region" description="Helical" evidence="1">
    <location>
        <begin position="88"/>
        <end position="108"/>
    </location>
</feature>
<keyword evidence="1" id="KW-0472">Membrane</keyword>
<dbReference type="EMBL" id="CACRSW010000026">
    <property type="protein sequence ID" value="VYT04171.1"/>
    <property type="molecule type" value="Genomic_DNA"/>
</dbReference>
<feature type="transmembrane region" description="Helical" evidence="1">
    <location>
        <begin position="171"/>
        <end position="187"/>
    </location>
</feature>
<feature type="transmembrane region" description="Helical" evidence="1">
    <location>
        <begin position="56"/>
        <end position="73"/>
    </location>
</feature>
<feature type="transmembrane region" description="Helical" evidence="1">
    <location>
        <begin position="193"/>
        <end position="209"/>
    </location>
</feature>
<accession>A0A6N2TJD6</accession>
<gene>
    <name evidence="2" type="ORF">AVLFYP127_00609</name>
</gene>
<sequence length="283" mass="33585">MKKQKIIIADLIAIIFTLITIYLPLFTNKITFTQIYFLYICAYFSVIFSNQKDKKVFYFFIPLLTLSLILILLDKVDIYNINVVRKNFLTIINKNYKILLGIFLLYLIERCSTKIFGSYFSMAVGIISLILFLLIYNTKYLQAIEKYQKHLFYIFIYFSFARILPAKEVNKYLYIITLLIFFIEILAIDKYKIFIGFHISVVLIIYLILKTNIYEVNFEKYFLNGLLYLFPFTKIILNSFLNLTSPLLQIATGLVVFFLSLIFYQIRLGFLDYIFLGIHKNKK</sequence>
<dbReference type="RefSeq" id="WP_156329139.1">
    <property type="nucleotide sequence ID" value="NZ_CACRSW010000026.1"/>
</dbReference>
<reference evidence="2" key="1">
    <citation type="submission" date="2019-11" db="EMBL/GenBank/DDBJ databases">
        <authorList>
            <person name="Feng L."/>
        </authorList>
    </citation>
    <scope>NUCLEOTIDE SEQUENCE</scope>
    <source>
        <strain evidence="2">AvaginalisLFYP127</strain>
    </source>
</reference>
<feature type="transmembrane region" description="Helical" evidence="1">
    <location>
        <begin position="147"/>
        <end position="164"/>
    </location>
</feature>
<evidence type="ECO:0000256" key="1">
    <source>
        <dbReference type="SAM" id="Phobius"/>
    </source>
</evidence>
<dbReference type="AlphaFoldDB" id="A0A6N2TJD6"/>
<proteinExistence type="predicted"/>